<name>A0A0A9G9K9_ARUDO</name>
<protein>
    <submittedName>
        <fullName evidence="1">Uncharacterized protein</fullName>
    </submittedName>
</protein>
<accession>A0A0A9G9K9</accession>
<organism evidence="1">
    <name type="scientific">Arundo donax</name>
    <name type="common">Giant reed</name>
    <name type="synonym">Donax arundinaceus</name>
    <dbReference type="NCBI Taxonomy" id="35708"/>
    <lineage>
        <taxon>Eukaryota</taxon>
        <taxon>Viridiplantae</taxon>
        <taxon>Streptophyta</taxon>
        <taxon>Embryophyta</taxon>
        <taxon>Tracheophyta</taxon>
        <taxon>Spermatophyta</taxon>
        <taxon>Magnoliopsida</taxon>
        <taxon>Liliopsida</taxon>
        <taxon>Poales</taxon>
        <taxon>Poaceae</taxon>
        <taxon>PACMAD clade</taxon>
        <taxon>Arundinoideae</taxon>
        <taxon>Arundineae</taxon>
        <taxon>Arundo</taxon>
    </lineage>
</organism>
<dbReference type="EMBL" id="GBRH01176759">
    <property type="protein sequence ID" value="JAE21137.1"/>
    <property type="molecule type" value="Transcribed_RNA"/>
</dbReference>
<dbReference type="AlphaFoldDB" id="A0A0A9G9K9"/>
<sequence>MTNQLVDAEVGMGAVGEADGAGGSADLLHGDAVVHVAEPHPAVLLGRGEAVEVEVPHEPPQVHILGEMIGGVDCSGVRRDGLLRELVHALLELLLGVVEEEGGG</sequence>
<proteinExistence type="predicted"/>
<reference evidence="1" key="2">
    <citation type="journal article" date="2015" name="Data Brief">
        <title>Shoot transcriptome of the giant reed, Arundo donax.</title>
        <authorList>
            <person name="Barrero R.A."/>
            <person name="Guerrero F.D."/>
            <person name="Moolhuijzen P."/>
            <person name="Goolsby J.A."/>
            <person name="Tidwell J."/>
            <person name="Bellgard S.E."/>
            <person name="Bellgard M.I."/>
        </authorList>
    </citation>
    <scope>NUCLEOTIDE SEQUENCE</scope>
    <source>
        <tissue evidence="1">Shoot tissue taken approximately 20 cm above the soil surface</tissue>
    </source>
</reference>
<reference evidence="1" key="1">
    <citation type="submission" date="2014-09" db="EMBL/GenBank/DDBJ databases">
        <authorList>
            <person name="Magalhaes I.L.F."/>
            <person name="Oliveira U."/>
            <person name="Santos F.R."/>
            <person name="Vidigal T.H.D.A."/>
            <person name="Brescovit A.D."/>
            <person name="Santos A.J."/>
        </authorList>
    </citation>
    <scope>NUCLEOTIDE SEQUENCE</scope>
    <source>
        <tissue evidence="1">Shoot tissue taken approximately 20 cm above the soil surface</tissue>
    </source>
</reference>
<evidence type="ECO:0000313" key="1">
    <source>
        <dbReference type="EMBL" id="JAE21137.1"/>
    </source>
</evidence>